<feature type="domain" description="HTH CENPB-type" evidence="2">
    <location>
        <begin position="66"/>
        <end position="138"/>
    </location>
</feature>
<evidence type="ECO:0000313" key="3">
    <source>
        <dbReference type="EMBL" id="DAZ94057.1"/>
    </source>
</evidence>
<keyword evidence="1" id="KW-0238">DNA-binding</keyword>
<organism evidence="3 4">
    <name type="scientific">Lagenidium giganteum</name>
    <dbReference type="NCBI Taxonomy" id="4803"/>
    <lineage>
        <taxon>Eukaryota</taxon>
        <taxon>Sar</taxon>
        <taxon>Stramenopiles</taxon>
        <taxon>Oomycota</taxon>
        <taxon>Peronosporomycetes</taxon>
        <taxon>Pythiales</taxon>
        <taxon>Pythiaceae</taxon>
    </lineage>
</organism>
<evidence type="ECO:0000259" key="2">
    <source>
        <dbReference type="PROSITE" id="PS51253"/>
    </source>
</evidence>
<dbReference type="PROSITE" id="PS51253">
    <property type="entry name" value="HTH_CENPB"/>
    <property type="match status" value="1"/>
</dbReference>
<reference evidence="3" key="2">
    <citation type="journal article" date="2023" name="Microbiol Resour">
        <title>Decontamination and Annotation of the Draft Genome Sequence of the Oomycete Lagenidium giganteum ARSEF 373.</title>
        <authorList>
            <person name="Morgan W.R."/>
            <person name="Tartar A."/>
        </authorList>
    </citation>
    <scope>NUCLEOTIDE SEQUENCE</scope>
    <source>
        <strain evidence="3">ARSEF 373</strain>
    </source>
</reference>
<dbReference type="Pfam" id="PF03184">
    <property type="entry name" value="DDE_1"/>
    <property type="match status" value="1"/>
</dbReference>
<dbReference type="InterPro" id="IPR004875">
    <property type="entry name" value="DDE_SF_endonuclease_dom"/>
</dbReference>
<dbReference type="GO" id="GO:0005634">
    <property type="term" value="C:nucleus"/>
    <property type="evidence" value="ECO:0007669"/>
    <property type="project" value="TreeGrafter"/>
</dbReference>
<dbReference type="PANTHER" id="PTHR19303">
    <property type="entry name" value="TRANSPOSON"/>
    <property type="match status" value="1"/>
</dbReference>
<sequence length="346" mass="40060">MPRGKLQQCVCKHWMQLTLQQKIHFLNITRRDMGERDTELPVDIIINNIVGMRSKLMACMDTIRQQRKRLTKQRVPELDDQLSAWVRQREASNVILSDSFSCIKAKMILKALGKPDALRLSNGWLQQFKSRHRIRSICLHGEAARVDRKACEKAMNALSLATTEYALNDFFNCDEAGFRSRQPTAIRREKDSSDYHFCNKRYGKTERLPPYFIGRSPKPQRFDSRSPKELGYKYDNNSSSWMKWPLSKARLQRINANMQSQNRSILLLLDNASVHKPSKTAAQPELSNVKLQFLPPNTTSRLQPHDAGVIASVKARFKRKLIEDGFFRSEEGEEELYSVDLRQTMA</sequence>
<dbReference type="InterPro" id="IPR009057">
    <property type="entry name" value="Homeodomain-like_sf"/>
</dbReference>
<evidence type="ECO:0000313" key="4">
    <source>
        <dbReference type="Proteomes" id="UP001146120"/>
    </source>
</evidence>
<dbReference type="Pfam" id="PF03221">
    <property type="entry name" value="HTH_Tnp_Tc5"/>
    <property type="match status" value="1"/>
</dbReference>
<dbReference type="Proteomes" id="UP001146120">
    <property type="component" value="Unassembled WGS sequence"/>
</dbReference>
<dbReference type="GO" id="GO:0003677">
    <property type="term" value="F:DNA binding"/>
    <property type="evidence" value="ECO:0007669"/>
    <property type="project" value="UniProtKB-KW"/>
</dbReference>
<accession>A0AAV2YG31</accession>
<dbReference type="AlphaFoldDB" id="A0AAV2YG31"/>
<keyword evidence="4" id="KW-1185">Reference proteome</keyword>
<dbReference type="SMART" id="SM00674">
    <property type="entry name" value="CENPB"/>
    <property type="match status" value="1"/>
</dbReference>
<protein>
    <recommendedName>
        <fullName evidence="2">HTH CENPB-type domain-containing protein</fullName>
    </recommendedName>
</protein>
<dbReference type="SUPFAM" id="SSF46689">
    <property type="entry name" value="Homeodomain-like"/>
    <property type="match status" value="1"/>
</dbReference>
<reference evidence="3" key="1">
    <citation type="submission" date="2022-11" db="EMBL/GenBank/DDBJ databases">
        <authorList>
            <person name="Morgan W.R."/>
            <person name="Tartar A."/>
        </authorList>
    </citation>
    <scope>NUCLEOTIDE SEQUENCE</scope>
    <source>
        <strain evidence="3">ARSEF 373</strain>
    </source>
</reference>
<dbReference type="EMBL" id="DAKRPA010000273">
    <property type="protein sequence ID" value="DAZ94057.1"/>
    <property type="molecule type" value="Genomic_DNA"/>
</dbReference>
<comment type="caution">
    <text evidence="3">The sequence shown here is derived from an EMBL/GenBank/DDBJ whole genome shotgun (WGS) entry which is preliminary data.</text>
</comment>
<dbReference type="PANTHER" id="PTHR19303:SF73">
    <property type="entry name" value="PROTEIN PDC2"/>
    <property type="match status" value="1"/>
</dbReference>
<dbReference type="InterPro" id="IPR050863">
    <property type="entry name" value="CenT-Element_Derived"/>
</dbReference>
<proteinExistence type="predicted"/>
<dbReference type="Gene3D" id="1.10.10.60">
    <property type="entry name" value="Homeodomain-like"/>
    <property type="match status" value="1"/>
</dbReference>
<dbReference type="InterPro" id="IPR006600">
    <property type="entry name" value="HTH_CenpB_DNA-bd_dom"/>
</dbReference>
<gene>
    <name evidence="3" type="ORF">N0F65_010096</name>
</gene>
<name>A0AAV2YG31_9STRA</name>
<evidence type="ECO:0000256" key="1">
    <source>
        <dbReference type="ARBA" id="ARBA00023125"/>
    </source>
</evidence>